<evidence type="ECO:0000313" key="2">
    <source>
        <dbReference type="Proteomes" id="UP000248329"/>
    </source>
</evidence>
<proteinExistence type="predicted"/>
<comment type="caution">
    <text evidence="1">The sequence shown here is derived from an EMBL/GenBank/DDBJ whole genome shotgun (WGS) entry which is preliminary data.</text>
</comment>
<dbReference type="Proteomes" id="UP000248329">
    <property type="component" value="Unassembled WGS sequence"/>
</dbReference>
<evidence type="ECO:0000313" key="1">
    <source>
        <dbReference type="EMBL" id="PXF62188.1"/>
    </source>
</evidence>
<gene>
    <name evidence="1" type="ORF">C4B59_00840</name>
</gene>
<protein>
    <submittedName>
        <fullName evidence="1">Uncharacterized protein</fullName>
    </submittedName>
</protein>
<sequence>MQACEASATTVSIADATVKPDGVIILPIMIGNITDYGTGTIEIDYNSSVVHVTAVTSGPKSQIAAQDVNNTLGFANISALSPYGVSGDIIFANVAFKAIRAGSTPVNPNVTLLGDISYNEIRSTVSDGSITVPGDATPALSPIIADGRTGATSTSVSAPSTTPTVPPTLVNTPSEGVAGENARLTPQGLTPTLKNEEIDYNYTAPTTKPTPNSSVPGFEAVFITIGLIIAVILRRCNNQ</sequence>
<dbReference type="EMBL" id="PQXF01000001">
    <property type="protein sequence ID" value="PXF62188.1"/>
    <property type="molecule type" value="Genomic_DNA"/>
</dbReference>
<organism evidence="1 2">
    <name type="scientific">Candidatus Methanogaster sp</name>
    <dbReference type="NCBI Taxonomy" id="3386292"/>
    <lineage>
        <taxon>Archaea</taxon>
        <taxon>Methanobacteriati</taxon>
        <taxon>Methanobacteriota</taxon>
        <taxon>Stenosarchaea group</taxon>
        <taxon>Methanomicrobia</taxon>
        <taxon>Methanosarcinales</taxon>
        <taxon>ANME-2 cluster</taxon>
        <taxon>Candidatus Methanogasteraceae</taxon>
        <taxon>Candidatus Methanogaster</taxon>
    </lineage>
</organism>
<name>A0AC61L6Y1_9EURY</name>
<reference evidence="1" key="1">
    <citation type="submission" date="2018-01" db="EMBL/GenBank/DDBJ databases">
        <authorList>
            <person name="Krukenberg V."/>
        </authorList>
    </citation>
    <scope>NUCLEOTIDE SEQUENCE</scope>
    <source>
        <strain evidence="1">E20ANME2</strain>
    </source>
</reference>
<accession>A0AC61L6Y1</accession>